<proteinExistence type="predicted"/>
<dbReference type="Pfam" id="PF00356">
    <property type="entry name" value="LacI"/>
    <property type="match status" value="1"/>
</dbReference>
<dbReference type="InterPro" id="IPR010982">
    <property type="entry name" value="Lambda_DNA-bd_dom_sf"/>
</dbReference>
<dbReference type="PROSITE" id="PS50932">
    <property type="entry name" value="HTH_LACI_2"/>
    <property type="match status" value="1"/>
</dbReference>
<dbReference type="AlphaFoldDB" id="A0A3B0CRV1"/>
<comment type="caution">
    <text evidence="5">The sequence shown here is derived from an EMBL/GenBank/DDBJ whole genome shotgun (WGS) entry which is preliminary data.</text>
</comment>
<evidence type="ECO:0000259" key="4">
    <source>
        <dbReference type="PROSITE" id="PS50932"/>
    </source>
</evidence>
<keyword evidence="6" id="KW-1185">Reference proteome</keyword>
<dbReference type="EMBL" id="RBAH01000002">
    <property type="protein sequence ID" value="RKN86217.1"/>
    <property type="molecule type" value="Genomic_DNA"/>
</dbReference>
<dbReference type="GO" id="GO:0000976">
    <property type="term" value="F:transcription cis-regulatory region binding"/>
    <property type="evidence" value="ECO:0007669"/>
    <property type="project" value="TreeGrafter"/>
</dbReference>
<dbReference type="Proteomes" id="UP000282311">
    <property type="component" value="Unassembled WGS sequence"/>
</dbReference>
<dbReference type="OrthoDB" id="9775106at2"/>
<dbReference type="SMART" id="SM00354">
    <property type="entry name" value="HTH_LACI"/>
    <property type="match status" value="1"/>
</dbReference>
<dbReference type="PANTHER" id="PTHR30146:SF109">
    <property type="entry name" value="HTH-TYPE TRANSCRIPTIONAL REGULATOR GALS"/>
    <property type="match status" value="1"/>
</dbReference>
<accession>A0A3B0CRV1</accession>
<keyword evidence="2" id="KW-0238">DNA-binding</keyword>
<keyword evidence="1" id="KW-0805">Transcription regulation</keyword>
<dbReference type="PANTHER" id="PTHR30146">
    <property type="entry name" value="LACI-RELATED TRANSCRIPTIONAL REPRESSOR"/>
    <property type="match status" value="1"/>
</dbReference>
<dbReference type="InterPro" id="IPR028082">
    <property type="entry name" value="Peripla_BP_I"/>
</dbReference>
<dbReference type="Gene3D" id="1.10.260.40">
    <property type="entry name" value="lambda repressor-like DNA-binding domains"/>
    <property type="match status" value="1"/>
</dbReference>
<evidence type="ECO:0000256" key="3">
    <source>
        <dbReference type="ARBA" id="ARBA00023163"/>
    </source>
</evidence>
<protein>
    <submittedName>
        <fullName evidence="5">LacI family transcriptional regulator</fullName>
    </submittedName>
</protein>
<dbReference type="GO" id="GO:0003700">
    <property type="term" value="F:DNA-binding transcription factor activity"/>
    <property type="evidence" value="ECO:0007669"/>
    <property type="project" value="TreeGrafter"/>
</dbReference>
<dbReference type="CDD" id="cd01392">
    <property type="entry name" value="HTH_LacI"/>
    <property type="match status" value="1"/>
</dbReference>
<gene>
    <name evidence="5" type="ORF">D7M11_04190</name>
</gene>
<evidence type="ECO:0000256" key="2">
    <source>
        <dbReference type="ARBA" id="ARBA00023125"/>
    </source>
</evidence>
<dbReference type="SUPFAM" id="SSF53822">
    <property type="entry name" value="Periplasmic binding protein-like I"/>
    <property type="match status" value="1"/>
</dbReference>
<evidence type="ECO:0000313" key="5">
    <source>
        <dbReference type="EMBL" id="RKN86217.1"/>
    </source>
</evidence>
<dbReference type="InterPro" id="IPR000843">
    <property type="entry name" value="HTH_LacI"/>
</dbReference>
<evidence type="ECO:0000256" key="1">
    <source>
        <dbReference type="ARBA" id="ARBA00023015"/>
    </source>
</evidence>
<dbReference type="RefSeq" id="WP_120745908.1">
    <property type="nucleotide sequence ID" value="NZ_RBAH01000002.1"/>
</dbReference>
<feature type="domain" description="HTH lacI-type" evidence="4">
    <location>
        <begin position="4"/>
        <end position="57"/>
    </location>
</feature>
<evidence type="ECO:0000313" key="6">
    <source>
        <dbReference type="Proteomes" id="UP000282311"/>
    </source>
</evidence>
<dbReference type="SUPFAM" id="SSF47413">
    <property type="entry name" value="lambda repressor-like DNA-binding domains"/>
    <property type="match status" value="1"/>
</dbReference>
<sequence length="337" mass="37672">MKHTLESIAKLAGVSRGTVSRVVNDQPGVKPEVRDKVLSLIKQTGYVPHPQARSLAGGKTGNIGVMVFGQNPNFLSHHIFYEVLQGLQIASAADGYDLVLFANRMDSDRDYWKQIALRQKVDGLIIMGEHIQQEYLLFYRQQQIPYVLVGKRSYDHLPLACVTSNYRDGAYQATKHLLERGRRNIVYIQGLLHTYHENERFAGYYQALAEAGTHVDPSLIIDGLADQAAARLQMKLLIERNIRFDGVFAANDLMAFGAMESLLAHGFRLPQDVAVVGYDDIQAAPYVSPPLTTVHQDKLGLGREAIRLLLDMLRGELGENESKDVFIKNELIVRGST</sequence>
<organism evidence="5 6">
    <name type="scientific">Paenibacillus ginsengarvi</name>
    <dbReference type="NCBI Taxonomy" id="400777"/>
    <lineage>
        <taxon>Bacteria</taxon>
        <taxon>Bacillati</taxon>
        <taxon>Bacillota</taxon>
        <taxon>Bacilli</taxon>
        <taxon>Bacillales</taxon>
        <taxon>Paenibacillaceae</taxon>
        <taxon>Paenibacillus</taxon>
    </lineage>
</organism>
<dbReference type="Pfam" id="PF13377">
    <property type="entry name" value="Peripla_BP_3"/>
    <property type="match status" value="1"/>
</dbReference>
<dbReference type="CDD" id="cd06267">
    <property type="entry name" value="PBP1_LacI_sugar_binding-like"/>
    <property type="match status" value="1"/>
</dbReference>
<dbReference type="InterPro" id="IPR046335">
    <property type="entry name" value="LacI/GalR-like_sensor"/>
</dbReference>
<dbReference type="Gene3D" id="3.40.50.2300">
    <property type="match status" value="2"/>
</dbReference>
<name>A0A3B0CRV1_9BACL</name>
<reference evidence="5 6" key="1">
    <citation type="journal article" date="2007" name="Int. J. Syst. Evol. Microbiol.">
        <title>Paenibacillus ginsengarvi sp. nov., isolated from soil from ginseng cultivation.</title>
        <authorList>
            <person name="Yoon M.H."/>
            <person name="Ten L.N."/>
            <person name="Im W.T."/>
        </authorList>
    </citation>
    <scope>NUCLEOTIDE SEQUENCE [LARGE SCALE GENOMIC DNA]</scope>
    <source>
        <strain evidence="5 6">KCTC 13059</strain>
    </source>
</reference>
<keyword evidence="3" id="KW-0804">Transcription</keyword>